<accession>A0A8S3Y352</accession>
<dbReference type="AlphaFoldDB" id="A0A8S3Y352"/>
<organism evidence="1 2">
    <name type="scientific">Parnassius apollo</name>
    <name type="common">Apollo butterfly</name>
    <name type="synonym">Papilio apollo</name>
    <dbReference type="NCBI Taxonomy" id="110799"/>
    <lineage>
        <taxon>Eukaryota</taxon>
        <taxon>Metazoa</taxon>
        <taxon>Ecdysozoa</taxon>
        <taxon>Arthropoda</taxon>
        <taxon>Hexapoda</taxon>
        <taxon>Insecta</taxon>
        <taxon>Pterygota</taxon>
        <taxon>Neoptera</taxon>
        <taxon>Endopterygota</taxon>
        <taxon>Lepidoptera</taxon>
        <taxon>Glossata</taxon>
        <taxon>Ditrysia</taxon>
        <taxon>Papilionoidea</taxon>
        <taxon>Papilionidae</taxon>
        <taxon>Parnassiinae</taxon>
        <taxon>Parnassini</taxon>
        <taxon>Parnassius</taxon>
        <taxon>Parnassius</taxon>
    </lineage>
</organism>
<name>A0A8S3Y352_PARAO</name>
<dbReference type="Proteomes" id="UP000691718">
    <property type="component" value="Unassembled WGS sequence"/>
</dbReference>
<protein>
    <submittedName>
        <fullName evidence="1">(apollo) hypothetical protein</fullName>
    </submittedName>
</protein>
<comment type="caution">
    <text evidence="1">The sequence shown here is derived from an EMBL/GenBank/DDBJ whole genome shotgun (WGS) entry which is preliminary data.</text>
</comment>
<evidence type="ECO:0000313" key="1">
    <source>
        <dbReference type="EMBL" id="CAG5051590.1"/>
    </source>
</evidence>
<evidence type="ECO:0000313" key="2">
    <source>
        <dbReference type="Proteomes" id="UP000691718"/>
    </source>
</evidence>
<reference evidence="1" key="1">
    <citation type="submission" date="2021-04" db="EMBL/GenBank/DDBJ databases">
        <authorList>
            <person name="Tunstrom K."/>
        </authorList>
    </citation>
    <scope>NUCLEOTIDE SEQUENCE</scope>
</reference>
<dbReference type="EMBL" id="CAJQZP010001507">
    <property type="protein sequence ID" value="CAG5051590.1"/>
    <property type="molecule type" value="Genomic_DNA"/>
</dbReference>
<keyword evidence="2" id="KW-1185">Reference proteome</keyword>
<sequence length="79" mass="8845">MRNEVEIVGIPENLGENLNYTILVAATKLGVDLEDKDLDWVTRVGKPLLYQKIAAICRGQWSLNFCVDLNGIKSLKLQS</sequence>
<proteinExistence type="predicted"/>
<gene>
    <name evidence="1" type="ORF">PAPOLLO_LOCUS25108</name>
</gene>
<dbReference type="OrthoDB" id="7477394at2759"/>